<evidence type="ECO:0000313" key="1">
    <source>
        <dbReference type="EMBL" id="KAF5892290.1"/>
    </source>
</evidence>
<evidence type="ECO:0000313" key="2">
    <source>
        <dbReference type="Proteomes" id="UP000727407"/>
    </source>
</evidence>
<proteinExistence type="predicted"/>
<reference evidence="1" key="1">
    <citation type="submission" date="2020-07" db="EMBL/GenBank/DDBJ databases">
        <title>Clarias magur genome sequencing, assembly and annotation.</title>
        <authorList>
            <person name="Kushwaha B."/>
            <person name="Kumar R."/>
            <person name="Das P."/>
            <person name="Joshi C.G."/>
            <person name="Kumar D."/>
            <person name="Nagpure N.S."/>
            <person name="Pandey M."/>
            <person name="Agarwal S."/>
            <person name="Srivastava S."/>
            <person name="Singh M."/>
            <person name="Sahoo L."/>
            <person name="Jayasankar P."/>
            <person name="Meher P.K."/>
            <person name="Koringa P.G."/>
            <person name="Iquebal M.A."/>
            <person name="Das S.P."/>
            <person name="Bit A."/>
            <person name="Patnaik S."/>
            <person name="Patel N."/>
            <person name="Shah T.M."/>
            <person name="Hinsu A."/>
            <person name="Jena J.K."/>
        </authorList>
    </citation>
    <scope>NUCLEOTIDE SEQUENCE</scope>
    <source>
        <strain evidence="1">CIFAMagur01</strain>
        <tissue evidence="1">Testis</tissue>
    </source>
</reference>
<dbReference type="EMBL" id="QNUK01000512">
    <property type="protein sequence ID" value="KAF5892290.1"/>
    <property type="molecule type" value="Genomic_DNA"/>
</dbReference>
<keyword evidence="2" id="KW-1185">Reference proteome</keyword>
<accession>A0A8J4XBJ4</accession>
<sequence>MQGQAWLLTPTSDRYPGRIRTCSFHEITNRAAVTVAEAIARRDGRDCSETLDDCGLVYSSDALQDRDV</sequence>
<protein>
    <submittedName>
        <fullName evidence="1">Nuclear RNA export factor 2</fullName>
    </submittedName>
</protein>
<name>A0A8J4XBJ4_CLAMG</name>
<dbReference type="Proteomes" id="UP000727407">
    <property type="component" value="Unassembled WGS sequence"/>
</dbReference>
<comment type="caution">
    <text evidence="1">The sequence shown here is derived from an EMBL/GenBank/DDBJ whole genome shotgun (WGS) entry which is preliminary data.</text>
</comment>
<organism evidence="1 2">
    <name type="scientific">Clarias magur</name>
    <name type="common">Asian catfish</name>
    <name type="synonym">Macropteronotus magur</name>
    <dbReference type="NCBI Taxonomy" id="1594786"/>
    <lineage>
        <taxon>Eukaryota</taxon>
        <taxon>Metazoa</taxon>
        <taxon>Chordata</taxon>
        <taxon>Craniata</taxon>
        <taxon>Vertebrata</taxon>
        <taxon>Euteleostomi</taxon>
        <taxon>Actinopterygii</taxon>
        <taxon>Neopterygii</taxon>
        <taxon>Teleostei</taxon>
        <taxon>Ostariophysi</taxon>
        <taxon>Siluriformes</taxon>
        <taxon>Clariidae</taxon>
        <taxon>Clarias</taxon>
    </lineage>
</organism>
<gene>
    <name evidence="1" type="primary">nxf2</name>
    <name evidence="1" type="ORF">DAT39_018006</name>
</gene>
<dbReference type="AlphaFoldDB" id="A0A8J4XBJ4"/>